<feature type="transmembrane region" description="Helical" evidence="7">
    <location>
        <begin position="214"/>
        <end position="234"/>
    </location>
</feature>
<accession>A0A2N6SVZ2</accession>
<keyword evidence="5 7" id="KW-1133">Transmembrane helix</keyword>
<feature type="transmembrane region" description="Helical" evidence="7">
    <location>
        <begin position="154"/>
        <end position="175"/>
    </location>
</feature>
<feature type="transmembrane region" description="Helical" evidence="7">
    <location>
        <begin position="64"/>
        <end position="82"/>
    </location>
</feature>
<keyword evidence="6 7" id="KW-0472">Membrane</keyword>
<evidence type="ECO:0000259" key="8">
    <source>
        <dbReference type="PROSITE" id="PS50850"/>
    </source>
</evidence>
<feature type="domain" description="Major facilitator superfamily (MFS) profile" evidence="8">
    <location>
        <begin position="28"/>
        <end position="523"/>
    </location>
</feature>
<feature type="transmembrane region" description="Helical" evidence="7">
    <location>
        <begin position="347"/>
        <end position="370"/>
    </location>
</feature>
<dbReference type="CDD" id="cd17321">
    <property type="entry name" value="MFS_MMR_MDR_like"/>
    <property type="match status" value="1"/>
</dbReference>
<evidence type="ECO:0000256" key="2">
    <source>
        <dbReference type="ARBA" id="ARBA00022448"/>
    </source>
</evidence>
<feature type="transmembrane region" description="Helical" evidence="7">
    <location>
        <begin position="315"/>
        <end position="335"/>
    </location>
</feature>
<reference evidence="9 10" key="1">
    <citation type="submission" date="2017-09" db="EMBL/GenBank/DDBJ databases">
        <title>Bacterial strain isolated from the female urinary microbiota.</title>
        <authorList>
            <person name="Thomas-White K."/>
            <person name="Kumar N."/>
            <person name="Forster S."/>
            <person name="Putonti C."/>
            <person name="Lawley T."/>
            <person name="Wolfe A.J."/>
        </authorList>
    </citation>
    <scope>NUCLEOTIDE SEQUENCE [LARGE SCALE GENOMIC DNA]</scope>
    <source>
        <strain evidence="9 10">UMB0908</strain>
    </source>
</reference>
<dbReference type="InterPro" id="IPR011701">
    <property type="entry name" value="MFS"/>
</dbReference>
<evidence type="ECO:0000256" key="5">
    <source>
        <dbReference type="ARBA" id="ARBA00022989"/>
    </source>
</evidence>
<dbReference type="GO" id="GO:0005886">
    <property type="term" value="C:plasma membrane"/>
    <property type="evidence" value="ECO:0007669"/>
    <property type="project" value="UniProtKB-SubCell"/>
</dbReference>
<comment type="subcellular location">
    <subcellularLocation>
        <location evidence="1">Cell membrane</location>
        <topology evidence="1">Multi-pass membrane protein</topology>
    </subcellularLocation>
</comment>
<feature type="transmembrane region" description="Helical" evidence="7">
    <location>
        <begin position="499"/>
        <end position="519"/>
    </location>
</feature>
<proteinExistence type="predicted"/>
<keyword evidence="4 7" id="KW-0812">Transmembrane</keyword>
<dbReference type="InterPro" id="IPR020846">
    <property type="entry name" value="MFS_dom"/>
</dbReference>
<feature type="transmembrane region" description="Helical" evidence="7">
    <location>
        <begin position="26"/>
        <end position="52"/>
    </location>
</feature>
<evidence type="ECO:0000256" key="3">
    <source>
        <dbReference type="ARBA" id="ARBA00022475"/>
    </source>
</evidence>
<dbReference type="PANTHER" id="PTHR42718:SF47">
    <property type="entry name" value="METHYL VIOLOGEN RESISTANCE PROTEIN SMVA"/>
    <property type="match status" value="1"/>
</dbReference>
<dbReference type="Proteomes" id="UP000235363">
    <property type="component" value="Unassembled WGS sequence"/>
</dbReference>
<feature type="transmembrane region" description="Helical" evidence="7">
    <location>
        <begin position="240"/>
        <end position="260"/>
    </location>
</feature>
<protein>
    <submittedName>
        <fullName evidence="9">MFS transporter</fullName>
    </submittedName>
</protein>
<evidence type="ECO:0000313" key="9">
    <source>
        <dbReference type="EMBL" id="PMC61237.1"/>
    </source>
</evidence>
<gene>
    <name evidence="9" type="ORF">CJ204_12130</name>
</gene>
<dbReference type="PANTHER" id="PTHR42718">
    <property type="entry name" value="MAJOR FACILITATOR SUPERFAMILY MULTIDRUG TRANSPORTER MFSC"/>
    <property type="match status" value="1"/>
</dbReference>
<dbReference type="SUPFAM" id="SSF103473">
    <property type="entry name" value="MFS general substrate transporter"/>
    <property type="match status" value="1"/>
</dbReference>
<dbReference type="RefSeq" id="WP_102214664.1">
    <property type="nucleotide sequence ID" value="NZ_PNHF01000037.1"/>
</dbReference>
<dbReference type="GO" id="GO:0022857">
    <property type="term" value="F:transmembrane transporter activity"/>
    <property type="evidence" value="ECO:0007669"/>
    <property type="project" value="InterPro"/>
</dbReference>
<keyword evidence="2" id="KW-0813">Transport</keyword>
<evidence type="ECO:0000256" key="4">
    <source>
        <dbReference type="ARBA" id="ARBA00022692"/>
    </source>
</evidence>
<dbReference type="EMBL" id="PNHF01000037">
    <property type="protein sequence ID" value="PMC61237.1"/>
    <property type="molecule type" value="Genomic_DNA"/>
</dbReference>
<evidence type="ECO:0000256" key="1">
    <source>
        <dbReference type="ARBA" id="ARBA00004651"/>
    </source>
</evidence>
<dbReference type="Gene3D" id="1.20.1250.20">
    <property type="entry name" value="MFS general substrate transporter like domains"/>
    <property type="match status" value="1"/>
</dbReference>
<organism evidence="9 10">
    <name type="scientific">Corynebacterium xerosis</name>
    <dbReference type="NCBI Taxonomy" id="1725"/>
    <lineage>
        <taxon>Bacteria</taxon>
        <taxon>Bacillati</taxon>
        <taxon>Actinomycetota</taxon>
        <taxon>Actinomycetes</taxon>
        <taxon>Mycobacteriales</taxon>
        <taxon>Corynebacteriaceae</taxon>
        <taxon>Corynebacterium</taxon>
    </lineage>
</organism>
<dbReference type="PROSITE" id="PS50850">
    <property type="entry name" value="MFS"/>
    <property type="match status" value="1"/>
</dbReference>
<comment type="caution">
    <text evidence="9">The sequence shown here is derived from an EMBL/GenBank/DDBJ whole genome shotgun (WGS) entry which is preliminary data.</text>
</comment>
<feature type="transmembrane region" description="Helical" evidence="7">
    <location>
        <begin position="181"/>
        <end position="202"/>
    </location>
</feature>
<feature type="transmembrane region" description="Helical" evidence="7">
    <location>
        <begin position="382"/>
        <end position="406"/>
    </location>
</feature>
<evidence type="ECO:0000256" key="6">
    <source>
        <dbReference type="ARBA" id="ARBA00023136"/>
    </source>
</evidence>
<sequence length="538" mass="55521">MRENGRDKNKGAGLCDAHVTSYPLRWWGVAVLALSVVILAIDMTVLNFALPAISRDLDPSGTQLLWIVDIYAFVIATLLITMGTLGDRIGRRKLLMWGIAGFGAASLLAAYSVSPLMLIIARALQGVAGATLMPSTLSLIKAMFPDKNELPRAIAVWISCYSLGAIIGPVLGGWLLEHFHWGSVFIINVPVAVAVIVGGLLVLPESKSSSPGRFDVAGAVLSMAALFGVVGALKGATAGLAWWIPALLATAAILAAGALVSHLNNSPHPLIDVRLLRDRAYAMAVVINAMSSFLLVGAMFYLTQYLQVVLGISPVHAGLLLMPGMVASMAATMITGEMVGKFSARPLLLIAITLAGAGLAMHVVEASGIWPTVSSGTGAQVWFGASFILLGVGAGMIDPVTNTIILGSAPPEQSGAASALSETGYELGGAFGAAILGAVLVGTYSRELSAVDLPLDPSQSTELSDNVNSAHVLAESLPDDLAAAVIDVADKAFTSGMGWASAVAVGCCIATAIAVRAVLPDVRAGGADSHEVDLSERR</sequence>
<evidence type="ECO:0000256" key="7">
    <source>
        <dbReference type="SAM" id="Phobius"/>
    </source>
</evidence>
<dbReference type="Gene3D" id="1.20.1720.10">
    <property type="entry name" value="Multidrug resistance protein D"/>
    <property type="match status" value="1"/>
</dbReference>
<feature type="transmembrane region" description="Helical" evidence="7">
    <location>
        <begin position="94"/>
        <end position="113"/>
    </location>
</feature>
<dbReference type="InterPro" id="IPR036259">
    <property type="entry name" value="MFS_trans_sf"/>
</dbReference>
<keyword evidence="3" id="KW-1003">Cell membrane</keyword>
<feature type="transmembrane region" description="Helical" evidence="7">
    <location>
        <begin position="281"/>
        <end position="303"/>
    </location>
</feature>
<evidence type="ECO:0000313" key="10">
    <source>
        <dbReference type="Proteomes" id="UP000235363"/>
    </source>
</evidence>
<feature type="transmembrane region" description="Helical" evidence="7">
    <location>
        <begin position="427"/>
        <end position="445"/>
    </location>
</feature>
<dbReference type="AlphaFoldDB" id="A0A2N6SVZ2"/>
<name>A0A2N6SVZ2_9CORY</name>
<dbReference type="Pfam" id="PF07690">
    <property type="entry name" value="MFS_1"/>
    <property type="match status" value="1"/>
</dbReference>
<feature type="transmembrane region" description="Helical" evidence="7">
    <location>
        <begin position="119"/>
        <end position="142"/>
    </location>
</feature>